<dbReference type="OrthoDB" id="333599at2157"/>
<organism evidence="2 3">
    <name type="scientific">Halorubrum halodurans</name>
    <dbReference type="NCBI Taxonomy" id="1383851"/>
    <lineage>
        <taxon>Archaea</taxon>
        <taxon>Methanobacteriati</taxon>
        <taxon>Methanobacteriota</taxon>
        <taxon>Stenosarchaea group</taxon>
        <taxon>Halobacteria</taxon>
        <taxon>Halobacteriales</taxon>
        <taxon>Haloferacaceae</taxon>
        <taxon>Halorubrum</taxon>
    </lineage>
</organism>
<evidence type="ECO:0000259" key="1">
    <source>
        <dbReference type="PROSITE" id="PS50879"/>
    </source>
</evidence>
<comment type="caution">
    <text evidence="2">The sequence shown here is derived from an EMBL/GenBank/DDBJ whole genome shotgun (WGS) entry which is preliminary data.</text>
</comment>
<dbReference type="Gene3D" id="3.30.420.10">
    <property type="entry name" value="Ribonuclease H-like superfamily/Ribonuclease H"/>
    <property type="match status" value="1"/>
</dbReference>
<dbReference type="AlphaFoldDB" id="A0A256IPS0"/>
<dbReference type="GO" id="GO:0004523">
    <property type="term" value="F:RNA-DNA hybrid ribonuclease activity"/>
    <property type="evidence" value="ECO:0007669"/>
    <property type="project" value="InterPro"/>
</dbReference>
<evidence type="ECO:0000313" key="2">
    <source>
        <dbReference type="EMBL" id="OYR58286.1"/>
    </source>
</evidence>
<dbReference type="InterPro" id="IPR002156">
    <property type="entry name" value="RNaseH_domain"/>
</dbReference>
<proteinExistence type="predicted"/>
<dbReference type="PANTHER" id="PTHR46387:SF2">
    <property type="entry name" value="RIBONUCLEASE HI"/>
    <property type="match status" value="1"/>
</dbReference>
<sequence>MPTIDCDPAEARARLKDAGVRIDAGNTDHERWRAERDGAVAVAYDDKVVVQGSDPARLTNLLSAGGGRAHVYFDGASRGNPGPGAVGWCLVTADGVVAEGGERIGRVTNNRAEYAALIRALEAADEYGFDEIDVRGDSELIVKQVRGEWDANDPELRERRVRARELLDRFDRWSLAHVPREINARADDLANEALDDAN</sequence>
<accession>A0A256IPS0</accession>
<evidence type="ECO:0000313" key="3">
    <source>
        <dbReference type="Proteomes" id="UP000216308"/>
    </source>
</evidence>
<dbReference type="InterPro" id="IPR036397">
    <property type="entry name" value="RNaseH_sf"/>
</dbReference>
<keyword evidence="3" id="KW-1185">Reference proteome</keyword>
<dbReference type="RefSeq" id="WP_094530216.1">
    <property type="nucleotide sequence ID" value="NZ_NHPJ01000040.1"/>
</dbReference>
<feature type="domain" description="RNase H type-1" evidence="1">
    <location>
        <begin position="65"/>
        <end position="195"/>
    </location>
</feature>
<dbReference type="Proteomes" id="UP000216308">
    <property type="component" value="Unassembled WGS sequence"/>
</dbReference>
<dbReference type="InterPro" id="IPR012337">
    <property type="entry name" value="RNaseH-like_sf"/>
</dbReference>
<dbReference type="InterPro" id="IPR049863">
    <property type="entry name" value="RnhA-like_halobact"/>
</dbReference>
<gene>
    <name evidence="2" type="ORF">DJ70_03555</name>
</gene>
<dbReference type="PROSITE" id="PS50879">
    <property type="entry name" value="RNASE_H_1"/>
    <property type="match status" value="1"/>
</dbReference>
<reference evidence="2 3" key="1">
    <citation type="journal article" date="2014" name="Front. Microbiol.">
        <title>Population and genomic analysis of the genus Halorubrum.</title>
        <authorList>
            <person name="Fullmer M.S."/>
            <person name="Soucy S.M."/>
            <person name="Swithers K.S."/>
            <person name="Makkay A.M."/>
            <person name="Wheeler R."/>
            <person name="Ventosa A."/>
            <person name="Gogarten J.P."/>
            <person name="Papke R.T."/>
        </authorList>
    </citation>
    <scope>NUCLEOTIDE SEQUENCE [LARGE SCALE GENOMIC DNA]</scope>
    <source>
        <strain evidence="2 3">Cb34</strain>
    </source>
</reference>
<dbReference type="GO" id="GO:0003676">
    <property type="term" value="F:nucleic acid binding"/>
    <property type="evidence" value="ECO:0007669"/>
    <property type="project" value="InterPro"/>
</dbReference>
<dbReference type="NCBIfam" id="NF041306">
    <property type="entry name" value="RnaseHI_Halo"/>
    <property type="match status" value="1"/>
</dbReference>
<protein>
    <submittedName>
        <fullName evidence="2">Ribonuclease H</fullName>
    </submittedName>
</protein>
<dbReference type="Pfam" id="PF13456">
    <property type="entry name" value="RVT_3"/>
    <property type="match status" value="1"/>
</dbReference>
<dbReference type="PANTHER" id="PTHR46387">
    <property type="entry name" value="POLYNUCLEOTIDYL TRANSFERASE, RIBONUCLEASE H-LIKE SUPERFAMILY PROTEIN"/>
    <property type="match status" value="1"/>
</dbReference>
<dbReference type="SUPFAM" id="SSF53098">
    <property type="entry name" value="Ribonuclease H-like"/>
    <property type="match status" value="1"/>
</dbReference>
<dbReference type="EMBL" id="NHPJ01000040">
    <property type="protein sequence ID" value="OYR58286.1"/>
    <property type="molecule type" value="Genomic_DNA"/>
</dbReference>
<dbReference type="CDD" id="cd09279">
    <property type="entry name" value="RNase_HI_like"/>
    <property type="match status" value="1"/>
</dbReference>
<name>A0A256IPS0_9EURY</name>